<evidence type="ECO:0000313" key="2">
    <source>
        <dbReference type="Proteomes" id="UP000192161"/>
    </source>
</evidence>
<evidence type="ECO:0000313" key="1">
    <source>
        <dbReference type="EMBL" id="ARE22216.1"/>
    </source>
</evidence>
<name>A0AA34XJX7_LACLC</name>
<proteinExistence type="predicted"/>
<dbReference type="RefSeq" id="WP_012881355.1">
    <property type="nucleotide sequence ID" value="NZ_CP016740.2"/>
</dbReference>
<organism evidence="1 2">
    <name type="scientific">Lactococcus lactis subsp. cremoris</name>
    <name type="common">Streptococcus cremoris</name>
    <dbReference type="NCBI Taxonomy" id="1359"/>
    <lineage>
        <taxon>Bacteria</taxon>
        <taxon>Bacillati</taxon>
        <taxon>Bacillota</taxon>
        <taxon>Bacilli</taxon>
        <taxon>Lactobacillales</taxon>
        <taxon>Streptococcaceae</taxon>
        <taxon>Lactococcus</taxon>
    </lineage>
</organism>
<dbReference type="EMBL" id="CP016740">
    <property type="protein sequence ID" value="ARE22216.1"/>
    <property type="molecule type" value="Genomic_DNA"/>
</dbReference>
<geneLocation type="plasmid" evidence="1 2">
    <name>pJM3D</name>
</geneLocation>
<reference evidence="1 2" key="1">
    <citation type="journal article" date="2017" name="BMC Genomics">
        <title>Comparative and functional genomics of the Lactococcus lactis taxon; insights into evolution and niche adaptation.</title>
        <authorList>
            <person name="Kelleher P."/>
            <person name="Bottacini F."/>
            <person name="Mahony J."/>
            <person name="Kilcawley K.N."/>
            <person name="van Sinderen D."/>
        </authorList>
    </citation>
    <scope>NUCLEOTIDE SEQUENCE [LARGE SCALE GENOMIC DNA]</scope>
    <source>
        <strain evidence="1 2">JM3</strain>
    </source>
</reference>
<dbReference type="AlphaFoldDB" id="A0AA34XJX7"/>
<dbReference type="Proteomes" id="UP000192161">
    <property type="component" value="Plasmid pJM3D"/>
</dbReference>
<gene>
    <name evidence="1" type="ORF">LLJM3_04570</name>
</gene>
<accession>A0AA34XJX7</accession>
<keyword evidence="1" id="KW-0614">Plasmid</keyword>
<sequence>MSQLEKLKALQESKSKTANLSLFNNLVVIDVGIKPTQHFPKLKDEFGNKVKDENGKDKRSETSDGYTYTFTEFGTGKMVKVVLPQEQKIELLGSYVVVGFGYDIKSANMIFIEQKAKIAEYR</sequence>
<protein>
    <submittedName>
        <fullName evidence="1">Uncharacterized protein</fullName>
    </submittedName>
</protein>